<evidence type="ECO:0000256" key="1">
    <source>
        <dbReference type="SAM" id="MobiDB-lite"/>
    </source>
</evidence>
<reference evidence="2" key="1">
    <citation type="submission" date="2021-01" db="EMBL/GenBank/DDBJ databases">
        <authorList>
            <person name="Corre E."/>
            <person name="Pelletier E."/>
            <person name="Niang G."/>
            <person name="Scheremetjew M."/>
            <person name="Finn R."/>
            <person name="Kale V."/>
            <person name="Holt S."/>
            <person name="Cochrane G."/>
            <person name="Meng A."/>
            <person name="Brown T."/>
            <person name="Cohen L."/>
        </authorList>
    </citation>
    <scope>NUCLEOTIDE SEQUENCE</scope>
    <source>
        <strain evidence="2">RCC251</strain>
    </source>
</reference>
<protein>
    <submittedName>
        <fullName evidence="2">Uncharacterized protein</fullName>
    </submittedName>
</protein>
<evidence type="ECO:0000313" key="2">
    <source>
        <dbReference type="EMBL" id="CAD8218485.1"/>
    </source>
</evidence>
<feature type="compositionally biased region" description="Low complexity" evidence="1">
    <location>
        <begin position="30"/>
        <end position="41"/>
    </location>
</feature>
<feature type="region of interest" description="Disordered" evidence="1">
    <location>
        <begin position="153"/>
        <end position="173"/>
    </location>
</feature>
<accession>A0A7R9SXU6</accession>
<proteinExistence type="predicted"/>
<dbReference type="EMBL" id="HBDW01002758">
    <property type="protein sequence ID" value="CAD8218485.1"/>
    <property type="molecule type" value="Transcribed_RNA"/>
</dbReference>
<feature type="region of interest" description="Disordered" evidence="1">
    <location>
        <begin position="65"/>
        <end position="95"/>
    </location>
</feature>
<feature type="region of interest" description="Disordered" evidence="1">
    <location>
        <begin position="1"/>
        <end position="41"/>
    </location>
</feature>
<dbReference type="AlphaFoldDB" id="A0A7R9SXU6"/>
<feature type="compositionally biased region" description="Acidic residues" evidence="1">
    <location>
        <begin position="161"/>
        <end position="170"/>
    </location>
</feature>
<feature type="compositionally biased region" description="Low complexity" evidence="1">
    <location>
        <begin position="8"/>
        <end position="22"/>
    </location>
</feature>
<feature type="compositionally biased region" description="Basic and acidic residues" evidence="1">
    <location>
        <begin position="82"/>
        <end position="94"/>
    </location>
</feature>
<organism evidence="2">
    <name type="scientific">Pycnococcus provasolii</name>
    <dbReference type="NCBI Taxonomy" id="41880"/>
    <lineage>
        <taxon>Eukaryota</taxon>
        <taxon>Viridiplantae</taxon>
        <taxon>Chlorophyta</taxon>
        <taxon>Pseudoscourfieldiophyceae</taxon>
        <taxon>Pseudoscourfieldiales</taxon>
        <taxon>Pycnococcaceae</taxon>
        <taxon>Pycnococcus</taxon>
    </lineage>
</organism>
<name>A0A7R9SXU6_9CHLO</name>
<sequence>MRMNSTNVVRRAGAAARSAGVVRARRSALESPSPSVGPESVRVLRYPNGEVRRIRYPNDDPNAAALAKHAKPEPVPSPEARTQQHEQQHQKQDVPTEFDVEQAVDVLTPDALVRAQRMLTARRALAVESARQCYDIHDGSPWIETRRVWVLGAPPTPSAEQTDDGSDDDNEAPHTIVTFPTRVRNAAMSDSLSVALGREGVFDVSSMAEAVLVFDDESVASNFADLLSEERGGTEVSVAELDSHQLFLMVSDAGSGVKCCVIKGEAAANFLPSPELLRLALLNDDDGGSGGMGSLDDAFSN</sequence>
<gene>
    <name evidence="2" type="ORF">PPRO1472_LOCUS1929</name>
</gene>